<reference evidence="3" key="1">
    <citation type="journal article" date="2019" name="Int. J. Syst. Evol. Microbiol.">
        <title>Halobacteriovorax valvorus sp. nov., a novel prokaryotic predator isolated from coastal seawater of China.</title>
        <authorList>
            <person name="Chen M.-X."/>
        </authorList>
    </citation>
    <scope>NUCLEOTIDE SEQUENCE [LARGE SCALE GENOMIC DNA]</scope>
    <source>
        <strain evidence="3">BL9</strain>
    </source>
</reference>
<evidence type="ECO:0000256" key="1">
    <source>
        <dbReference type="SAM" id="Phobius"/>
    </source>
</evidence>
<keyword evidence="1" id="KW-0812">Transmembrane</keyword>
<dbReference type="Proteomes" id="UP000443582">
    <property type="component" value="Unassembled WGS sequence"/>
</dbReference>
<feature type="transmembrane region" description="Helical" evidence="1">
    <location>
        <begin position="6"/>
        <end position="22"/>
    </location>
</feature>
<feature type="transmembrane region" description="Helical" evidence="1">
    <location>
        <begin position="106"/>
        <end position="127"/>
    </location>
</feature>
<comment type="caution">
    <text evidence="2">The sequence shown here is derived from an EMBL/GenBank/DDBJ whole genome shotgun (WGS) entry which is preliminary data.</text>
</comment>
<gene>
    <name evidence="2" type="ORF">DAY19_14225</name>
</gene>
<accession>A0ABY0IES2</accession>
<protein>
    <recommendedName>
        <fullName evidence="4">Cytochrome b561 domain-containing protein</fullName>
    </recommendedName>
</protein>
<evidence type="ECO:0000313" key="3">
    <source>
        <dbReference type="Proteomes" id="UP000443582"/>
    </source>
</evidence>
<evidence type="ECO:0008006" key="4">
    <source>
        <dbReference type="Google" id="ProtNLM"/>
    </source>
</evidence>
<name>A0ABY0IES2_9BACT</name>
<keyword evidence="1" id="KW-0472">Membrane</keyword>
<keyword evidence="1" id="KW-1133">Transmembrane helix</keyword>
<keyword evidence="3" id="KW-1185">Reference proteome</keyword>
<dbReference type="EMBL" id="QDKL01000003">
    <property type="protein sequence ID" value="RZF21132.1"/>
    <property type="molecule type" value="Genomic_DNA"/>
</dbReference>
<evidence type="ECO:0000313" key="2">
    <source>
        <dbReference type="EMBL" id="RZF21132.1"/>
    </source>
</evidence>
<organism evidence="2 3">
    <name type="scientific">Halobacteriovorax vibrionivorans</name>
    <dbReference type="NCBI Taxonomy" id="2152716"/>
    <lineage>
        <taxon>Bacteria</taxon>
        <taxon>Pseudomonadati</taxon>
        <taxon>Bdellovibrionota</taxon>
        <taxon>Bacteriovoracia</taxon>
        <taxon>Bacteriovoracales</taxon>
        <taxon>Halobacteriovoraceae</taxon>
        <taxon>Halobacteriovorax</taxon>
    </lineage>
</organism>
<proteinExistence type="predicted"/>
<dbReference type="RefSeq" id="WP_115363640.1">
    <property type="nucleotide sequence ID" value="NZ_QDKL01000003.1"/>
</dbReference>
<feature type="transmembrane region" description="Helical" evidence="1">
    <location>
        <begin position="71"/>
        <end position="94"/>
    </location>
</feature>
<sequence>MSSATFFQIQSFIILALMVYGVTQSKKRKKHIKIMSSAIIWDILLILQIELNRSAIDKALEVFQSQTALKIHLFFAVSSVVLYFAMIISGRKVLAGDRSFIPKHRYLGITTLAFRILTFITSFYAAAKPIIN</sequence>